<protein>
    <recommendedName>
        <fullName evidence="4">HAF family extracellular repeat protein</fullName>
    </recommendedName>
</protein>
<accession>A0A9X2ZZA9</accession>
<evidence type="ECO:0000256" key="1">
    <source>
        <dbReference type="SAM" id="SignalP"/>
    </source>
</evidence>
<keyword evidence="3" id="KW-1185">Reference proteome</keyword>
<proteinExistence type="predicted"/>
<feature type="signal peptide" evidence="1">
    <location>
        <begin position="1"/>
        <end position="23"/>
    </location>
</feature>
<sequence length="346" mass="34759">MLIRIAAVVAVAITAVASPTASAATCAPTLLPLPATRVAGVVLAADGQGGFAGEASSKRVLGSPTVHAVRWSGGQATDLGTLPGHSSQSVNVTGVNRAGTVVGDAPETSGLHRRAFRSTGTALAPLPEPAGVDSSWATGINDNGDVVGHVGKDFQQGTTIYTVHTAVLWPANAPSTVVALTGLPATGQTIATGVDQDGTVLVEHYPTTTDAFTATNLYLWKASAVRKLTIPSGTVAVDGTAIANGRVVGGTYASEFADGKGVLWEQDGSVVRPATAGTLHSVNRSGLSTGFTTTTTLTYGVWQGSALTATLTGSLGVNVAADNGSVAGWSRTGTSGDNQPTVWRCA</sequence>
<reference evidence="2" key="1">
    <citation type="submission" date="2022-08" db="EMBL/GenBank/DDBJ databases">
        <authorList>
            <person name="Tistechok S."/>
            <person name="Samborskyy M."/>
            <person name="Roman I."/>
        </authorList>
    </citation>
    <scope>NUCLEOTIDE SEQUENCE</scope>
    <source>
        <strain evidence="2">DSM 103496</strain>
    </source>
</reference>
<dbReference type="AlphaFoldDB" id="A0A9X2ZZA9"/>
<evidence type="ECO:0000313" key="3">
    <source>
        <dbReference type="Proteomes" id="UP001141259"/>
    </source>
</evidence>
<dbReference type="EMBL" id="JANYMP010000004">
    <property type="protein sequence ID" value="MCS7477224.1"/>
    <property type="molecule type" value="Genomic_DNA"/>
</dbReference>
<dbReference type="Proteomes" id="UP001141259">
    <property type="component" value="Unassembled WGS sequence"/>
</dbReference>
<name>A0A9X2ZZA9_9PSEU</name>
<feature type="chain" id="PRO_5040976675" description="HAF family extracellular repeat protein" evidence="1">
    <location>
        <begin position="24"/>
        <end position="346"/>
    </location>
</feature>
<evidence type="ECO:0008006" key="4">
    <source>
        <dbReference type="Google" id="ProtNLM"/>
    </source>
</evidence>
<evidence type="ECO:0000313" key="2">
    <source>
        <dbReference type="EMBL" id="MCS7477224.1"/>
    </source>
</evidence>
<keyword evidence="1" id="KW-0732">Signal</keyword>
<comment type="caution">
    <text evidence="2">The sequence shown here is derived from an EMBL/GenBank/DDBJ whole genome shotgun (WGS) entry which is preliminary data.</text>
</comment>
<gene>
    <name evidence="2" type="ORF">NZH93_10195</name>
</gene>
<dbReference type="RefSeq" id="WP_259622736.1">
    <property type="nucleotide sequence ID" value="NZ_JANYMP010000004.1"/>
</dbReference>
<organism evidence="2 3">
    <name type="scientific">Umezawaea endophytica</name>
    <dbReference type="NCBI Taxonomy" id="1654476"/>
    <lineage>
        <taxon>Bacteria</taxon>
        <taxon>Bacillati</taxon>
        <taxon>Actinomycetota</taxon>
        <taxon>Actinomycetes</taxon>
        <taxon>Pseudonocardiales</taxon>
        <taxon>Pseudonocardiaceae</taxon>
        <taxon>Umezawaea</taxon>
    </lineage>
</organism>